<evidence type="ECO:0000313" key="3">
    <source>
        <dbReference type="Proteomes" id="UP000294543"/>
    </source>
</evidence>
<evidence type="ECO:0000259" key="1">
    <source>
        <dbReference type="Pfam" id="PF14534"/>
    </source>
</evidence>
<evidence type="ECO:0000313" key="2">
    <source>
        <dbReference type="EMBL" id="TDD13558.1"/>
    </source>
</evidence>
<dbReference type="RefSeq" id="WP_132516271.1">
    <property type="nucleotide sequence ID" value="NZ_SMKP01000171.1"/>
</dbReference>
<keyword evidence="3" id="KW-1185">Reference proteome</keyword>
<dbReference type="CDD" id="cd00531">
    <property type="entry name" value="NTF2_like"/>
    <property type="match status" value="1"/>
</dbReference>
<proteinExistence type="predicted"/>
<comment type="caution">
    <text evidence="2">The sequence shown here is derived from an EMBL/GenBank/DDBJ whole genome shotgun (WGS) entry which is preliminary data.</text>
</comment>
<dbReference type="Gene3D" id="3.10.450.50">
    <property type="match status" value="1"/>
</dbReference>
<dbReference type="SUPFAM" id="SSF54427">
    <property type="entry name" value="NTF2-like"/>
    <property type="match status" value="1"/>
</dbReference>
<dbReference type="EMBL" id="SMKP01000171">
    <property type="protein sequence ID" value="TDD13558.1"/>
    <property type="molecule type" value="Genomic_DNA"/>
</dbReference>
<accession>A0A4R4W4Q6</accession>
<dbReference type="OrthoDB" id="7375616at2"/>
<name>A0A4R4W4Q6_9ACTN</name>
<organism evidence="2 3">
    <name type="scientific">Nonomuraea diastatica</name>
    <dbReference type="NCBI Taxonomy" id="1848329"/>
    <lineage>
        <taxon>Bacteria</taxon>
        <taxon>Bacillati</taxon>
        <taxon>Actinomycetota</taxon>
        <taxon>Actinomycetes</taxon>
        <taxon>Streptosporangiales</taxon>
        <taxon>Streptosporangiaceae</taxon>
        <taxon>Nonomuraea</taxon>
    </lineage>
</organism>
<protein>
    <submittedName>
        <fullName evidence="2">DUF4440 domain-containing protein</fullName>
    </submittedName>
</protein>
<dbReference type="Proteomes" id="UP000294543">
    <property type="component" value="Unassembled WGS sequence"/>
</dbReference>
<gene>
    <name evidence="2" type="ORF">E1294_40530</name>
</gene>
<feature type="domain" description="DUF4440" evidence="1">
    <location>
        <begin position="21"/>
        <end position="124"/>
    </location>
</feature>
<reference evidence="2 3" key="1">
    <citation type="submission" date="2019-03" db="EMBL/GenBank/DDBJ databases">
        <title>Draft genome sequences of novel Actinobacteria.</title>
        <authorList>
            <person name="Sahin N."/>
            <person name="Ay H."/>
            <person name="Saygin H."/>
        </authorList>
    </citation>
    <scope>NUCLEOTIDE SEQUENCE [LARGE SCALE GENOMIC DNA]</scope>
    <source>
        <strain evidence="2 3">KC712</strain>
    </source>
</reference>
<dbReference type="InterPro" id="IPR032710">
    <property type="entry name" value="NTF2-like_dom_sf"/>
</dbReference>
<dbReference type="InterPro" id="IPR027843">
    <property type="entry name" value="DUF4440"/>
</dbReference>
<sequence length="140" mass="14802">MNTHDPSQPHVVPAGDPGSAAARFVAAMNARDPQALGHVYEDDAVLVPVPGHPVTGAGRLAANQHLQGFGLPIEARPRHVYVAGDIALLIVDWSMRGTARDGSEIDMSGTATDVVRRGPDGQWRYVIDNPHGTASLPENS</sequence>
<dbReference type="Pfam" id="PF14534">
    <property type="entry name" value="DUF4440"/>
    <property type="match status" value="1"/>
</dbReference>
<dbReference type="AlphaFoldDB" id="A0A4R4W4Q6"/>